<evidence type="ECO:0000313" key="2">
    <source>
        <dbReference type="Proteomes" id="UP000290572"/>
    </source>
</evidence>
<dbReference type="PANTHER" id="PTHR34007:SF1">
    <property type="entry name" value="AEROLYSIN-LIKE PROTEIN-RELATED"/>
    <property type="match status" value="1"/>
</dbReference>
<organism evidence="1 2">
    <name type="scientific">Labeo rohita</name>
    <name type="common">Indian major carp</name>
    <name type="synonym">Cyprinus rohita</name>
    <dbReference type="NCBI Taxonomy" id="84645"/>
    <lineage>
        <taxon>Eukaryota</taxon>
        <taxon>Metazoa</taxon>
        <taxon>Chordata</taxon>
        <taxon>Craniata</taxon>
        <taxon>Vertebrata</taxon>
        <taxon>Euteleostomi</taxon>
        <taxon>Actinopterygii</taxon>
        <taxon>Neopterygii</taxon>
        <taxon>Teleostei</taxon>
        <taxon>Ostariophysi</taxon>
        <taxon>Cypriniformes</taxon>
        <taxon>Cyprinidae</taxon>
        <taxon>Labeoninae</taxon>
        <taxon>Labeonini</taxon>
        <taxon>Labeo</taxon>
    </lineage>
</organism>
<sequence>MSSLTTLHLIVDKEGAWFSFTGKKNGASLEKNRGLGGTTAVQSKVLTNVNYPTINQMIAQGTMEEIKSITYQNNFFEKQQETIEISKKLIKESSWLMSKSFPKLSVEVKGVIAEAVSVSAGFSYTTDSQSTYSLEETDKRTETLTTTLTRNPI</sequence>
<dbReference type="PANTHER" id="PTHR34007">
    <property type="entry name" value="AEROLYSIN-LIKE PROTEIN-RELATED"/>
    <property type="match status" value="1"/>
</dbReference>
<dbReference type="InterPro" id="IPR053280">
    <property type="entry name" value="Aerolysin-like_pore-former"/>
</dbReference>
<comment type="caution">
    <text evidence="1">The sequence shown here is derived from an EMBL/GenBank/DDBJ whole genome shotgun (WGS) entry which is preliminary data.</text>
</comment>
<reference evidence="1 2" key="1">
    <citation type="submission" date="2018-03" db="EMBL/GenBank/DDBJ databases">
        <title>Draft genome sequence of Rohu Carp (Labeo rohita).</title>
        <authorList>
            <person name="Das P."/>
            <person name="Kushwaha B."/>
            <person name="Joshi C.G."/>
            <person name="Kumar D."/>
            <person name="Nagpure N.S."/>
            <person name="Sahoo L."/>
            <person name="Das S.P."/>
            <person name="Bit A."/>
            <person name="Patnaik S."/>
            <person name="Meher P.K."/>
            <person name="Jayasankar P."/>
            <person name="Koringa P.G."/>
            <person name="Patel N.V."/>
            <person name="Hinsu A.T."/>
            <person name="Kumar R."/>
            <person name="Pandey M."/>
            <person name="Agarwal S."/>
            <person name="Srivastava S."/>
            <person name="Singh M."/>
            <person name="Iquebal M.A."/>
            <person name="Jaiswal S."/>
            <person name="Angadi U.B."/>
            <person name="Kumar N."/>
            <person name="Raza M."/>
            <person name="Shah T.M."/>
            <person name="Rai A."/>
            <person name="Jena J.K."/>
        </authorList>
    </citation>
    <scope>NUCLEOTIDE SEQUENCE [LARGE SCALE GENOMIC DNA]</scope>
    <source>
        <strain evidence="1">DASCIFA01</strain>
        <tissue evidence="1">Testis</tissue>
    </source>
</reference>
<dbReference type="EMBL" id="QBIY01008964">
    <property type="protein sequence ID" value="RXN36185.1"/>
    <property type="molecule type" value="Genomic_DNA"/>
</dbReference>
<dbReference type="SUPFAM" id="SSF56973">
    <property type="entry name" value="Aerolisin/ETX pore-forming domain"/>
    <property type="match status" value="1"/>
</dbReference>
<evidence type="ECO:0000313" key="1">
    <source>
        <dbReference type="EMBL" id="RXN36185.1"/>
    </source>
</evidence>
<proteinExistence type="predicted"/>
<gene>
    <name evidence="1" type="ORF">ROHU_003160</name>
</gene>
<dbReference type="Gene3D" id="2.170.15.10">
    <property type="entry name" value="Proaerolysin, chain A, domain 3"/>
    <property type="match status" value="1"/>
</dbReference>
<dbReference type="AlphaFoldDB" id="A0A498NW31"/>
<dbReference type="Proteomes" id="UP000290572">
    <property type="component" value="Unassembled WGS sequence"/>
</dbReference>
<name>A0A498NW31_LABRO</name>
<accession>A0A498NW31</accession>
<keyword evidence="2" id="KW-1185">Reference proteome</keyword>
<protein>
    <submittedName>
        <fullName evidence="1">Natterin</fullName>
    </submittedName>
</protein>